<dbReference type="Gene3D" id="3.30.70.330">
    <property type="match status" value="1"/>
</dbReference>
<feature type="region of interest" description="Disordered" evidence="1">
    <location>
        <begin position="1371"/>
        <end position="1399"/>
    </location>
</feature>
<feature type="compositionally biased region" description="Polar residues" evidence="1">
    <location>
        <begin position="1042"/>
        <end position="1062"/>
    </location>
</feature>
<feature type="compositionally biased region" description="Polar residues" evidence="1">
    <location>
        <begin position="768"/>
        <end position="777"/>
    </location>
</feature>
<dbReference type="Proteomes" id="UP000756132">
    <property type="component" value="Chromosome 1"/>
</dbReference>
<feature type="compositionally biased region" description="Low complexity" evidence="1">
    <location>
        <begin position="1261"/>
        <end position="1271"/>
    </location>
</feature>
<organism evidence="2 3">
    <name type="scientific">Passalora fulva</name>
    <name type="common">Tomato leaf mold</name>
    <name type="synonym">Cladosporium fulvum</name>
    <dbReference type="NCBI Taxonomy" id="5499"/>
    <lineage>
        <taxon>Eukaryota</taxon>
        <taxon>Fungi</taxon>
        <taxon>Dikarya</taxon>
        <taxon>Ascomycota</taxon>
        <taxon>Pezizomycotina</taxon>
        <taxon>Dothideomycetes</taxon>
        <taxon>Dothideomycetidae</taxon>
        <taxon>Mycosphaerellales</taxon>
        <taxon>Mycosphaerellaceae</taxon>
        <taxon>Fulvia</taxon>
    </lineage>
</organism>
<dbReference type="EMBL" id="CP090163">
    <property type="protein sequence ID" value="UJO11182.1"/>
    <property type="molecule type" value="Genomic_DNA"/>
</dbReference>
<dbReference type="GeneID" id="71980253"/>
<feature type="region of interest" description="Disordered" evidence="1">
    <location>
        <begin position="238"/>
        <end position="307"/>
    </location>
</feature>
<reference evidence="2" key="1">
    <citation type="submission" date="2021-12" db="EMBL/GenBank/DDBJ databases">
        <authorList>
            <person name="Zaccaron A."/>
            <person name="Stergiopoulos I."/>
        </authorList>
    </citation>
    <scope>NUCLEOTIDE SEQUENCE</scope>
    <source>
        <strain evidence="2">Race5_Kim</strain>
    </source>
</reference>
<feature type="compositionally biased region" description="Polar residues" evidence="1">
    <location>
        <begin position="966"/>
        <end position="975"/>
    </location>
</feature>
<feature type="compositionally biased region" description="Polar residues" evidence="1">
    <location>
        <begin position="263"/>
        <end position="273"/>
    </location>
</feature>
<dbReference type="OMA" id="WTVEDLW"/>
<gene>
    <name evidence="2" type="ORF">CLAFUR5_00375</name>
</gene>
<dbReference type="OrthoDB" id="3945592at2759"/>
<accession>A0A9Q8L5F2</accession>
<feature type="compositionally biased region" description="Basic residues" evidence="1">
    <location>
        <begin position="707"/>
        <end position="720"/>
    </location>
</feature>
<evidence type="ECO:0000256" key="1">
    <source>
        <dbReference type="SAM" id="MobiDB-lite"/>
    </source>
</evidence>
<dbReference type="SUPFAM" id="SSF54928">
    <property type="entry name" value="RNA-binding domain, RBD"/>
    <property type="match status" value="1"/>
</dbReference>
<feature type="region of interest" description="Disordered" evidence="1">
    <location>
        <begin position="1410"/>
        <end position="1429"/>
    </location>
</feature>
<dbReference type="GO" id="GO:0003676">
    <property type="term" value="F:nucleic acid binding"/>
    <property type="evidence" value="ECO:0007669"/>
    <property type="project" value="InterPro"/>
</dbReference>
<feature type="compositionally biased region" description="Basic residues" evidence="1">
    <location>
        <begin position="1214"/>
        <end position="1224"/>
    </location>
</feature>
<evidence type="ECO:0000313" key="3">
    <source>
        <dbReference type="Proteomes" id="UP000756132"/>
    </source>
</evidence>
<feature type="region of interest" description="Disordered" evidence="1">
    <location>
        <begin position="693"/>
        <end position="1097"/>
    </location>
</feature>
<feature type="region of interest" description="Disordered" evidence="1">
    <location>
        <begin position="1137"/>
        <end position="1325"/>
    </location>
</feature>
<feature type="compositionally biased region" description="Basic and acidic residues" evidence="1">
    <location>
        <begin position="733"/>
        <end position="746"/>
    </location>
</feature>
<feature type="compositionally biased region" description="Polar residues" evidence="1">
    <location>
        <begin position="1300"/>
        <end position="1320"/>
    </location>
</feature>
<dbReference type="KEGG" id="ffu:CLAFUR5_00375"/>
<feature type="region of interest" description="Disordered" evidence="1">
    <location>
        <begin position="412"/>
        <end position="464"/>
    </location>
</feature>
<feature type="compositionally biased region" description="Polar residues" evidence="1">
    <location>
        <begin position="879"/>
        <end position="891"/>
    </location>
</feature>
<sequence>MAAEQGQTTTSVIARSDPYAEIEPFSQRLIAEESHKWCAAFPWDYPKASTKEVENDFLLQYFTSSELHVHSPKFLAQVWKCIALYNAQFRIPAVVEKWIAESTELLKDSDMVQYALMDNAQPSTVFGDSELTTYPDAFLKVALKGIQTRLKSMGVSPEDDEIQKSAPAVITSNLVVSAGNKVEPTTETVPSTTTAAGIQAEAPKFAATNEKAALPLEHETGQQQVPAMTTRTNPTFHRSNGASNGVYAPPDHHRQLNYKKPRGQNNKRNSFSARNGPRPLAPPGFEHTHQPSNHFGGAYAPPPAPNPATGLPFMMTGRGPSGGYQFGGNEQMPPPHLQFQQSHGPQSGAYMPPVLSAHAPRYPVDPGVPGPRLYDPTGHGTQMIYNGPYAGPQQDMPLMTERTNLQHNAQSFSFEGPTNMRDGRAQQRNDSVTSRAGKRGYGGSMRGRGSISNKQANPDTTPRYIIQQRDKDPLAGPWRNNHSENVPLPSQDARNSITEIGPQHRAQPHVQTSSAGTNLFDPNMRPAIPQQPHAKPSFSTDLCRTTCTKDAIADDCTTATKLVVFDAPADIDEDKIKAFFGQWGEVTYIGGPKPATANSTTQFNIWITFATAAEARKCLAARGAMWPFGNRYCLQVEVAKQHWDETHRVNKPQYVPSAPSFIPRFTTQGPRAQYEEEAAVAVKTAADSVVSLLSEDTTPTASGPTTPKKKPKGGKKKKSKKNDLLAEATNKALAEDEPRSDHKSGEGDQLSSTVVQDEVLALGEPQIATINDQTGASADTKEHSGTDMSTLKEQPANDSLSNFHPSAMSNTSTTLAVDNAPPSGGTVVEPKLQTSDGLPAITDNEKAELDSSKPGPGNHESQNLGVDAKLSSPVKADTTVEQQSDQVTSGEGSAETPKSSVQSPSSLKSSKKAPIPKIPGHKVPSALPNLTVEATPPAPSGPGKDKEQKANDVKHKAGELEIPKQRSASDGSEGTTLDYLTAPNTPAVPRHSSVGEESKGVKQTKAKGPDQTESLSVFSSKTKTKRKASKPTKTKGSIKGKPSTSDGFASPSSAPSRVTSDAATPAPQDQPLQGQVPLQAAAVRESVDAPRPYPEQSVHEMVTAKAAVSASEVTSPTSVPTTKAARRGTLGTIMSWVKGGSQPIQNVANGSDADSKIEEQGPEQHDSANASTIPATTADVGGPDRQAQGDTLESVGLGISGGATDGQAAEAQSKSKKKKAKSKSKKEPQAELTAGDVSRTGTDVAMPLYEYPEGDARRTDSSASSDSLSSRMVKAAQEAQKGTRVIEPKPMRKTHKRSASNKVASQDSAEQSTASAGSNRRASKGVSAILAGRKAPSPGYLILLVGPRADFKQGVEHMLLTERIEDVTDLGETETDVTDPKVFDSKSKKADANDRVSPEVEEMRARLNKLHQKELEVKQNKGKEKADVQ</sequence>
<feature type="compositionally biased region" description="Basic and acidic residues" evidence="1">
    <location>
        <begin position="1378"/>
        <end position="1399"/>
    </location>
</feature>
<evidence type="ECO:0000313" key="2">
    <source>
        <dbReference type="EMBL" id="UJO11182.1"/>
    </source>
</evidence>
<name>A0A9Q8L5F2_PASFU</name>
<feature type="compositionally biased region" description="Low complexity" evidence="1">
    <location>
        <begin position="1109"/>
        <end position="1123"/>
    </location>
</feature>
<feature type="compositionally biased region" description="Basic and acidic residues" evidence="1">
    <location>
        <begin position="943"/>
        <end position="964"/>
    </location>
</feature>
<feature type="compositionally biased region" description="Low complexity" evidence="1">
    <location>
        <begin position="897"/>
        <end position="915"/>
    </location>
</feature>
<feature type="compositionally biased region" description="Basic and acidic residues" evidence="1">
    <location>
        <begin position="1153"/>
        <end position="1166"/>
    </location>
</feature>
<feature type="compositionally biased region" description="Low complexity" evidence="1">
    <location>
        <begin position="697"/>
        <end position="706"/>
    </location>
</feature>
<proteinExistence type="predicted"/>
<reference evidence="2" key="2">
    <citation type="journal article" date="2022" name="Microb. Genom.">
        <title>A chromosome-scale genome assembly of the tomato pathogen Cladosporium fulvum reveals a compartmentalized genome architecture and the presence of a dispensable chromosome.</title>
        <authorList>
            <person name="Zaccaron A.Z."/>
            <person name="Chen L.H."/>
            <person name="Samaras A."/>
            <person name="Stergiopoulos I."/>
        </authorList>
    </citation>
    <scope>NUCLEOTIDE SEQUENCE</scope>
    <source>
        <strain evidence="2">Race5_Kim</strain>
    </source>
</reference>
<feature type="compositionally biased region" description="Basic residues" evidence="1">
    <location>
        <begin position="1022"/>
        <end position="1038"/>
    </location>
</feature>
<feature type="region of interest" description="Disordered" evidence="1">
    <location>
        <begin position="1109"/>
        <end position="1128"/>
    </location>
</feature>
<feature type="compositionally biased region" description="Polar residues" evidence="1">
    <location>
        <begin position="786"/>
        <end position="816"/>
    </location>
</feature>
<dbReference type="RefSeq" id="XP_047755548.1">
    <property type="nucleotide sequence ID" value="XM_047899523.1"/>
</dbReference>
<evidence type="ECO:0008006" key="4">
    <source>
        <dbReference type="Google" id="ProtNLM"/>
    </source>
</evidence>
<dbReference type="InterPro" id="IPR035979">
    <property type="entry name" value="RBD_domain_sf"/>
</dbReference>
<dbReference type="InterPro" id="IPR012677">
    <property type="entry name" value="Nucleotide-bd_a/b_plait_sf"/>
</dbReference>
<keyword evidence="3" id="KW-1185">Reference proteome</keyword>
<protein>
    <recommendedName>
        <fullName evidence="4">RRM domain-containing protein</fullName>
    </recommendedName>
</protein>